<dbReference type="OrthoDB" id="8856529at2"/>
<dbReference type="InterPro" id="IPR015315">
    <property type="entry name" value="DUF1963"/>
</dbReference>
<sequence>MTPSIEDNIRHLLTENGLEEMEDEILSTLIPYIKIHPGDEEDDIFIGSSKFGGLPDLPMDETYPETPGRMLSFLAQYNLEELTATGSVHSLPKEGMLYFFLAIDDIQPPTALTPDSWVVFYRDVKEEELRPALFPDELPRELLISERPITFSLDKQLPDVEATEDMNDMYFHLMDQLYDLEERDEGDHQAFGEPLEISGNVFQECALRSGIPTDEWVLLLQVDTSVFEQEGTGLGLLYFCIPREDLLTYRFNRTWLISQQH</sequence>
<evidence type="ECO:0000313" key="2">
    <source>
        <dbReference type="Proteomes" id="UP000198534"/>
    </source>
</evidence>
<dbReference type="Proteomes" id="UP000198534">
    <property type="component" value="Unassembled WGS sequence"/>
</dbReference>
<evidence type="ECO:0000313" key="1">
    <source>
        <dbReference type="EMBL" id="SDW44062.1"/>
    </source>
</evidence>
<dbReference type="RefSeq" id="WP_091736724.1">
    <property type="nucleotide sequence ID" value="NZ_FNNQ01000003.1"/>
</dbReference>
<reference evidence="1 2" key="1">
    <citation type="submission" date="2016-10" db="EMBL/GenBank/DDBJ databases">
        <authorList>
            <person name="de Groot N.N."/>
        </authorList>
    </citation>
    <scope>NUCLEOTIDE SEQUENCE [LARGE SCALE GENOMIC DNA]</scope>
    <source>
        <strain evidence="1 2">DSM 45610</strain>
    </source>
</reference>
<dbReference type="STRING" id="1048340.SAMN05444487_103156"/>
<accession>A0A1H2TJL6</accession>
<dbReference type="Pfam" id="PF09234">
    <property type="entry name" value="DUF1963"/>
    <property type="match status" value="1"/>
</dbReference>
<dbReference type="EMBL" id="FNNQ01000003">
    <property type="protein sequence ID" value="SDW44062.1"/>
    <property type="molecule type" value="Genomic_DNA"/>
</dbReference>
<dbReference type="SUPFAM" id="SSF103032">
    <property type="entry name" value="Hypothetical protein YwqG"/>
    <property type="match status" value="1"/>
</dbReference>
<dbReference type="Gene3D" id="2.30.320.10">
    <property type="entry name" value="YwqG-like"/>
    <property type="match status" value="1"/>
</dbReference>
<name>A0A1H2TJL6_9BACL</name>
<dbReference type="AlphaFoldDB" id="A0A1H2TJL6"/>
<keyword evidence="2" id="KW-1185">Reference proteome</keyword>
<gene>
    <name evidence="1" type="ORF">SAMN05444487_103156</name>
</gene>
<protein>
    <submittedName>
        <fullName evidence="1">Uncharacterized protein YwqG</fullName>
    </submittedName>
</protein>
<proteinExistence type="predicted"/>
<dbReference type="InterPro" id="IPR035948">
    <property type="entry name" value="YwqG-like_sf"/>
</dbReference>
<organism evidence="1 2">
    <name type="scientific">Marininema mesophilum</name>
    <dbReference type="NCBI Taxonomy" id="1048340"/>
    <lineage>
        <taxon>Bacteria</taxon>
        <taxon>Bacillati</taxon>
        <taxon>Bacillota</taxon>
        <taxon>Bacilli</taxon>
        <taxon>Bacillales</taxon>
        <taxon>Thermoactinomycetaceae</taxon>
        <taxon>Marininema</taxon>
    </lineage>
</organism>
<dbReference type="PANTHER" id="PTHR36436">
    <property type="entry name" value="SLL5081 PROTEIN"/>
    <property type="match status" value="1"/>
</dbReference>
<dbReference type="PANTHER" id="PTHR36436:SF6">
    <property type="entry name" value="SLL5081 PROTEIN"/>
    <property type="match status" value="1"/>
</dbReference>